<feature type="transmembrane region" description="Helical" evidence="1">
    <location>
        <begin position="67"/>
        <end position="89"/>
    </location>
</feature>
<dbReference type="RefSeq" id="WP_125228291.1">
    <property type="nucleotide sequence ID" value="NZ_RQYT01000023.1"/>
</dbReference>
<dbReference type="AlphaFoldDB" id="A0A3P1WR36"/>
<protein>
    <recommendedName>
        <fullName evidence="4">Alkaline shock response membrane anchor protein AmaP</fullName>
    </recommendedName>
</protein>
<comment type="caution">
    <text evidence="2">The sequence shown here is derived from an EMBL/GenBank/DDBJ whole genome shotgun (WGS) entry which is preliminary data.</text>
</comment>
<organism evidence="2 3">
    <name type="scientific">Arachnia propionica</name>
    <dbReference type="NCBI Taxonomy" id="1750"/>
    <lineage>
        <taxon>Bacteria</taxon>
        <taxon>Bacillati</taxon>
        <taxon>Actinomycetota</taxon>
        <taxon>Actinomycetes</taxon>
        <taxon>Propionibacteriales</taxon>
        <taxon>Propionibacteriaceae</taxon>
        <taxon>Arachnia</taxon>
    </lineage>
</organism>
<proteinExistence type="predicted"/>
<name>A0A3P1WR36_9ACTN</name>
<dbReference type="Proteomes" id="UP000280935">
    <property type="component" value="Unassembled WGS sequence"/>
</dbReference>
<dbReference type="EMBL" id="RQYT01000023">
    <property type="protein sequence ID" value="RRD49072.1"/>
    <property type="molecule type" value="Genomic_DNA"/>
</dbReference>
<keyword evidence="1" id="KW-0472">Membrane</keyword>
<feature type="transmembrane region" description="Helical" evidence="1">
    <location>
        <begin position="20"/>
        <end position="38"/>
    </location>
</feature>
<evidence type="ECO:0000256" key="1">
    <source>
        <dbReference type="SAM" id="Phobius"/>
    </source>
</evidence>
<reference evidence="2 3" key="1">
    <citation type="submission" date="2018-11" db="EMBL/GenBank/DDBJ databases">
        <title>Genomes From Bacteria Associated with the Canine Oral Cavity: a Test Case for Automated Genome-Based Taxonomic Assignment.</title>
        <authorList>
            <person name="Coil D.A."/>
            <person name="Jospin G."/>
            <person name="Darling A.E."/>
            <person name="Wallis C."/>
            <person name="Davis I.J."/>
            <person name="Harris S."/>
            <person name="Eisen J.A."/>
            <person name="Holcombe L.J."/>
            <person name="O'Flynn C."/>
        </authorList>
    </citation>
    <scope>NUCLEOTIDE SEQUENCE [LARGE SCALE GENOMIC DNA]</scope>
    <source>
        <strain evidence="2 3">OH2822_COT-296</strain>
    </source>
</reference>
<keyword evidence="1" id="KW-1133">Transmembrane helix</keyword>
<keyword evidence="1" id="KW-0812">Transmembrane</keyword>
<evidence type="ECO:0008006" key="4">
    <source>
        <dbReference type="Google" id="ProtNLM"/>
    </source>
</evidence>
<gene>
    <name evidence="2" type="ORF">EII35_09805</name>
</gene>
<evidence type="ECO:0000313" key="2">
    <source>
        <dbReference type="EMBL" id="RRD49072.1"/>
    </source>
</evidence>
<evidence type="ECO:0000313" key="3">
    <source>
        <dbReference type="Proteomes" id="UP000280935"/>
    </source>
</evidence>
<sequence length="187" mass="19857">MSAVPTSRMVRRELHRSRAVPTVITAGAVILLVLWVIAEAVARLVGGSPLLIAPASLVRGLAGLAPAWQLLIGVVTLLAGLALVALALAPGRRPRRVLEGERVSAVIDDAAIAGLLTKEASSTAALPTSDVHVVLHRRRGVVTLTPPPGHRVDVPHVNEHLQRFITEADITPPLEVVVRLNPARRPR</sequence>
<dbReference type="OrthoDB" id="4951169at2"/>
<accession>A0A3P1WR36</accession>